<feature type="signal peptide" evidence="1">
    <location>
        <begin position="1"/>
        <end position="19"/>
    </location>
</feature>
<name>A0AAW0S510_9HYPO</name>
<dbReference type="EMBL" id="JAAHCF010000042">
    <property type="protein sequence ID" value="KAK8149627.1"/>
    <property type="molecule type" value="Genomic_DNA"/>
</dbReference>
<evidence type="ECO:0000313" key="3">
    <source>
        <dbReference type="Proteomes" id="UP001397290"/>
    </source>
</evidence>
<feature type="chain" id="PRO_5043676575" evidence="1">
    <location>
        <begin position="20"/>
        <end position="105"/>
    </location>
</feature>
<gene>
    <name evidence="2" type="ORF">G3M48_006204</name>
</gene>
<reference evidence="2 3" key="1">
    <citation type="submission" date="2020-02" db="EMBL/GenBank/DDBJ databases">
        <title>Comparative genomics of the hypocrealean fungal genus Beauvera.</title>
        <authorList>
            <person name="Showalter D.N."/>
            <person name="Bushley K.E."/>
            <person name="Rehner S.A."/>
        </authorList>
    </citation>
    <scope>NUCLEOTIDE SEQUENCE [LARGE SCALE GENOMIC DNA]</scope>
    <source>
        <strain evidence="2 3">ARSEF4384</strain>
    </source>
</reference>
<evidence type="ECO:0000256" key="1">
    <source>
        <dbReference type="SAM" id="SignalP"/>
    </source>
</evidence>
<dbReference type="AlphaFoldDB" id="A0AAW0S510"/>
<proteinExistence type="predicted"/>
<protein>
    <submittedName>
        <fullName evidence="2">Uncharacterized protein</fullName>
    </submittedName>
</protein>
<comment type="caution">
    <text evidence="2">The sequence shown here is derived from an EMBL/GenBank/DDBJ whole genome shotgun (WGS) entry which is preliminary data.</text>
</comment>
<evidence type="ECO:0000313" key="2">
    <source>
        <dbReference type="EMBL" id="KAK8149627.1"/>
    </source>
</evidence>
<keyword evidence="3" id="KW-1185">Reference proteome</keyword>
<organism evidence="2 3">
    <name type="scientific">Beauveria asiatica</name>
    <dbReference type="NCBI Taxonomy" id="1069075"/>
    <lineage>
        <taxon>Eukaryota</taxon>
        <taxon>Fungi</taxon>
        <taxon>Dikarya</taxon>
        <taxon>Ascomycota</taxon>
        <taxon>Pezizomycotina</taxon>
        <taxon>Sordariomycetes</taxon>
        <taxon>Hypocreomycetidae</taxon>
        <taxon>Hypocreales</taxon>
        <taxon>Cordycipitaceae</taxon>
        <taxon>Beauveria</taxon>
    </lineage>
</organism>
<keyword evidence="1" id="KW-0732">Signal</keyword>
<accession>A0AAW0S510</accession>
<dbReference type="Proteomes" id="UP001397290">
    <property type="component" value="Unassembled WGS sequence"/>
</dbReference>
<sequence length="105" mass="11542">MSLFTAALTISADLPVAIAWIATVNSVDFSSVIKDPKVSLYKFVHDVESADRNAAPRVEGASRYEYYVDGKWTSQRPGIDNRGVEVANSSAGGQGTYFYSPFWKK</sequence>